<evidence type="ECO:0000256" key="1">
    <source>
        <dbReference type="ARBA" id="ARBA00022649"/>
    </source>
</evidence>
<keyword evidence="1" id="KW-1277">Toxin-antitoxin system</keyword>
<organism evidence="2 3">
    <name type="scientific">Mucilaginibacter mali</name>
    <dbReference type="NCBI Taxonomy" id="2740462"/>
    <lineage>
        <taxon>Bacteria</taxon>
        <taxon>Pseudomonadati</taxon>
        <taxon>Bacteroidota</taxon>
        <taxon>Sphingobacteriia</taxon>
        <taxon>Sphingobacteriales</taxon>
        <taxon>Sphingobacteriaceae</taxon>
        <taxon>Mucilaginibacter</taxon>
    </lineage>
</organism>
<reference evidence="2 3" key="1">
    <citation type="submission" date="2020-05" db="EMBL/GenBank/DDBJ databases">
        <title>Mucilaginibacter mali sp. nov.</title>
        <authorList>
            <person name="Kim H.S."/>
            <person name="Lee K.C."/>
            <person name="Suh M.K."/>
            <person name="Kim J.-S."/>
            <person name="Han K.-I."/>
            <person name="Eom M.K."/>
            <person name="Shin Y.K."/>
            <person name="Lee J.-S."/>
        </authorList>
    </citation>
    <scope>NUCLEOTIDE SEQUENCE [LARGE SCALE GENOMIC DNA]</scope>
    <source>
        <strain evidence="2 3">G2-14</strain>
    </source>
</reference>
<dbReference type="EMBL" id="CP054139">
    <property type="protein sequence ID" value="QKJ31513.1"/>
    <property type="molecule type" value="Genomic_DNA"/>
</dbReference>
<evidence type="ECO:0000313" key="3">
    <source>
        <dbReference type="Proteomes" id="UP000505355"/>
    </source>
</evidence>
<sequence length="99" mass="11554">MACDVKLSLVAIKELEESSDWYEGEAIGLGKRFVEAVKETLIHISLHPEAYQKGRGNRREAVVNIFPYLIVYDYRARTNEVYILHVFHTSRNPKLKYKK</sequence>
<proteinExistence type="predicted"/>
<dbReference type="InterPro" id="IPR035093">
    <property type="entry name" value="RelE/ParE_toxin_dom_sf"/>
</dbReference>
<dbReference type="RefSeq" id="WP_173416173.1">
    <property type="nucleotide sequence ID" value="NZ_CP054139.1"/>
</dbReference>
<accession>A0A7D4TP19</accession>
<dbReference type="Proteomes" id="UP000505355">
    <property type="component" value="Chromosome"/>
</dbReference>
<dbReference type="Gene3D" id="3.30.2310.20">
    <property type="entry name" value="RelE-like"/>
    <property type="match status" value="1"/>
</dbReference>
<name>A0A7D4TP19_9SPHI</name>
<protein>
    <submittedName>
        <fullName evidence="2">Type II toxin-antitoxin system RelE/ParE family toxin</fullName>
    </submittedName>
</protein>
<gene>
    <name evidence="2" type="ORF">HQ865_17665</name>
</gene>
<dbReference type="Pfam" id="PF05016">
    <property type="entry name" value="ParE_toxin"/>
    <property type="match status" value="1"/>
</dbReference>
<keyword evidence="3" id="KW-1185">Reference proteome</keyword>
<dbReference type="AlphaFoldDB" id="A0A7D4TP19"/>
<dbReference type="KEGG" id="mmab:HQ865_17665"/>
<dbReference type="InterPro" id="IPR007712">
    <property type="entry name" value="RelE/ParE_toxin"/>
</dbReference>
<evidence type="ECO:0000313" key="2">
    <source>
        <dbReference type="EMBL" id="QKJ31513.1"/>
    </source>
</evidence>